<evidence type="ECO:0000313" key="2">
    <source>
        <dbReference type="Proteomes" id="UP001152755"/>
    </source>
</evidence>
<reference evidence="1" key="1">
    <citation type="submission" date="2022-08" db="EMBL/GenBank/DDBJ databases">
        <title>Genome analysis of Corynebacteriales strain.</title>
        <authorList>
            <person name="Lee S.D."/>
        </authorList>
    </citation>
    <scope>NUCLEOTIDE SEQUENCE</scope>
    <source>
        <strain evidence="1">D3-21</strain>
    </source>
</reference>
<protein>
    <submittedName>
        <fullName evidence="1">Alpha/beta hydrolase</fullName>
    </submittedName>
</protein>
<accession>A0A9X4RD99</accession>
<name>A0A9X4RD99_9ACTN</name>
<dbReference type="InterPro" id="IPR029058">
    <property type="entry name" value="AB_hydrolase_fold"/>
</dbReference>
<evidence type="ECO:0000313" key="1">
    <source>
        <dbReference type="EMBL" id="MDG3013942.1"/>
    </source>
</evidence>
<sequence length="184" mass="19241">MELRKVTVGVVHVSGPTDGGAVVVLPGSARSVDDYAEVCERLHNSGLQTFVLESIGGVGHEALIGALDELSLRWVHLVGDDDGADLAWQVAARHFGRVSSLVVAGHAHPAVAGADGTVLDATCPAVEVATTVVLGRGDNRAQAYATGRHAYSEYRVVELDEVDSVPSQAAAELATEIVLRSNPW</sequence>
<dbReference type="RefSeq" id="WP_332519359.1">
    <property type="nucleotide sequence ID" value="NZ_JANRHA010000002.1"/>
</dbReference>
<dbReference type="EMBL" id="JANRHA010000002">
    <property type="protein sequence ID" value="MDG3013942.1"/>
    <property type="molecule type" value="Genomic_DNA"/>
</dbReference>
<dbReference type="SUPFAM" id="SSF53474">
    <property type="entry name" value="alpha/beta-Hydrolases"/>
    <property type="match status" value="1"/>
</dbReference>
<keyword evidence="2" id="KW-1185">Reference proteome</keyword>
<keyword evidence="1" id="KW-0378">Hydrolase</keyword>
<dbReference type="GO" id="GO:0016787">
    <property type="term" value="F:hydrolase activity"/>
    <property type="evidence" value="ECO:0007669"/>
    <property type="project" value="UniProtKB-KW"/>
</dbReference>
<dbReference type="Gene3D" id="3.40.50.1820">
    <property type="entry name" value="alpha/beta hydrolase"/>
    <property type="match status" value="1"/>
</dbReference>
<comment type="caution">
    <text evidence="1">The sequence shown here is derived from an EMBL/GenBank/DDBJ whole genome shotgun (WGS) entry which is preliminary data.</text>
</comment>
<organism evidence="1 2">
    <name type="scientific">Speluncibacter jeojiensis</name>
    <dbReference type="NCBI Taxonomy" id="2710754"/>
    <lineage>
        <taxon>Bacteria</taxon>
        <taxon>Bacillati</taxon>
        <taxon>Actinomycetota</taxon>
        <taxon>Actinomycetes</taxon>
        <taxon>Mycobacteriales</taxon>
        <taxon>Speluncibacteraceae</taxon>
        <taxon>Speluncibacter</taxon>
    </lineage>
</organism>
<dbReference type="AlphaFoldDB" id="A0A9X4RD99"/>
<dbReference type="Proteomes" id="UP001152755">
    <property type="component" value="Unassembled WGS sequence"/>
</dbReference>
<proteinExistence type="predicted"/>
<gene>
    <name evidence="1" type="ORF">NVS88_05150</name>
</gene>